<feature type="region of interest" description="Disordered" evidence="1">
    <location>
        <begin position="781"/>
        <end position="800"/>
    </location>
</feature>
<sequence>MSDPVVPHLMTVLSPSFACTTWREFMVADLGFTNEGVHVPTGYYAGLARYIMDFTHARNPGRRVRIMVSCVGNMAELFLRTPTTLDCNAISARSIISAYVDLTSELRGTHGFVHASAKPYSVIGTPAYHSLSAPLSPFPGLVALHPDTRSLGRPCGLACPALPRYSEGMAGIGQWRWGGLVTNMGMYKRRSATMPVLNHNKRCYLRFVPAEVLGEILQFACGDYFDPERPFATDHARFRCFVTNRTAFVRVATSWRDAAYAAGPLWSALIVKPKQRKDHFAFLVSRMNTEPVHIRVELRGPDMCMPPPTTSEVSVRDIIHLLEHKSSACATLGIYSENRPLFWTFADALTTCHFPLLTALTIANIEPCVDQDGRAIQLYSSSILSGRRLSHLRLVGFGFPLAQTDVFTCVCVLVLSDLGFGVAPTVPELYVFLLCATRLEALSIDRIECGVVFAANDPIILEHLDHLHFFCAGNKALQALLLQLRAPMLTMFDAKVLSADDACFLEECGPLLAPVTNLRIYGIHSSAKTISSLVDMMPSVTDIDLTTTSHSLAACLSAYGRGWQSMSRMRLEDPVIPGWTKGLRPVQEDLASANLDGEDVLCCTATGGGKSALPANLACANTYLLVSASAHDQRLFLTLILLRRFTWSNYPKPVRARVGSNRPQAEPRSCSLIMSAASRQCRLPTRSDSATAAPDKDCGLGIIVDCILLVVLDVIRGIPSVDGDGQKLCIQNIEQDRLPPTMSGDDLSAYDDLAAQEGPNSRRVYLRKNGLSIQTKGLRISTLSEPPPTARPEQPPLPPVRTVLRPTHLKMHHFDSRFLPHLTTPIRCLLPLQADCLLLIGHDEGLSVLDMYPQDWNDSGGIDLKGPEDAAMRPIWEGESVFQMLKLDHTGSVVLMLVGSRVRFTARQGPGVSAHRTNGAHPLNLGTFAAQNTPMKKNRPTSSIVARGLKSLVPTATSSSSGASESSSSYQPLLTPQSGSSSQRPSLAAPVRPPPRTNSAEGSWEMVDDLPLRWSQDFVPLVLAESRLVNASVLSCALWTRDEGPSLVELYEHANGAEHDENREPERQKSKALEPSSKAQAYTSHSLLGMVRLGSSGAFRVYEQTILLRMGIGFGVALISHLDSSSHALCNTMFCNDYEFADIKKEKMAVLKRPRSLVTLGAPSRPIEFLVFGEVAHWGKSYFENLNSAVVRFALMIALASALKSVSDAEWNSYGPDTVHLTASVLDLEARMGVVCANALMTASRTEGGEFVLELFATNVEALSICF</sequence>
<accession>A0AAD6Z2M7</accession>
<feature type="compositionally biased region" description="Basic and acidic residues" evidence="1">
    <location>
        <begin position="1055"/>
        <end position="1072"/>
    </location>
</feature>
<evidence type="ECO:0000256" key="1">
    <source>
        <dbReference type="SAM" id="MobiDB-lite"/>
    </source>
</evidence>
<feature type="region of interest" description="Disordered" evidence="1">
    <location>
        <begin position="955"/>
        <end position="1002"/>
    </location>
</feature>
<dbReference type="Proteomes" id="UP001218218">
    <property type="component" value="Unassembled WGS sequence"/>
</dbReference>
<feature type="compositionally biased region" description="Polar residues" evidence="1">
    <location>
        <begin position="970"/>
        <end position="985"/>
    </location>
</feature>
<name>A0AAD6Z2M7_9AGAR</name>
<reference evidence="2" key="1">
    <citation type="submission" date="2023-03" db="EMBL/GenBank/DDBJ databases">
        <title>Massive genome expansion in bonnet fungi (Mycena s.s.) driven by repeated elements and novel gene families across ecological guilds.</title>
        <authorList>
            <consortium name="Lawrence Berkeley National Laboratory"/>
            <person name="Harder C.B."/>
            <person name="Miyauchi S."/>
            <person name="Viragh M."/>
            <person name="Kuo A."/>
            <person name="Thoen E."/>
            <person name="Andreopoulos B."/>
            <person name="Lu D."/>
            <person name="Skrede I."/>
            <person name="Drula E."/>
            <person name="Henrissat B."/>
            <person name="Morin E."/>
            <person name="Kohler A."/>
            <person name="Barry K."/>
            <person name="LaButti K."/>
            <person name="Morin E."/>
            <person name="Salamov A."/>
            <person name="Lipzen A."/>
            <person name="Mereny Z."/>
            <person name="Hegedus B."/>
            <person name="Baldrian P."/>
            <person name="Stursova M."/>
            <person name="Weitz H."/>
            <person name="Taylor A."/>
            <person name="Grigoriev I.V."/>
            <person name="Nagy L.G."/>
            <person name="Martin F."/>
            <person name="Kauserud H."/>
        </authorList>
    </citation>
    <scope>NUCLEOTIDE SEQUENCE</scope>
    <source>
        <strain evidence="2">CBHHK002</strain>
    </source>
</reference>
<protein>
    <submittedName>
        <fullName evidence="2">Uncharacterized protein</fullName>
    </submittedName>
</protein>
<organism evidence="2 3">
    <name type="scientific">Mycena albidolilacea</name>
    <dbReference type="NCBI Taxonomy" id="1033008"/>
    <lineage>
        <taxon>Eukaryota</taxon>
        <taxon>Fungi</taxon>
        <taxon>Dikarya</taxon>
        <taxon>Basidiomycota</taxon>
        <taxon>Agaricomycotina</taxon>
        <taxon>Agaricomycetes</taxon>
        <taxon>Agaricomycetidae</taxon>
        <taxon>Agaricales</taxon>
        <taxon>Marasmiineae</taxon>
        <taxon>Mycenaceae</taxon>
        <taxon>Mycena</taxon>
    </lineage>
</organism>
<feature type="region of interest" description="Disordered" evidence="1">
    <location>
        <begin position="1055"/>
        <end position="1078"/>
    </location>
</feature>
<dbReference type="EMBL" id="JARIHO010000097">
    <property type="protein sequence ID" value="KAJ7305390.1"/>
    <property type="molecule type" value="Genomic_DNA"/>
</dbReference>
<evidence type="ECO:0000313" key="2">
    <source>
        <dbReference type="EMBL" id="KAJ7305390.1"/>
    </source>
</evidence>
<evidence type="ECO:0000313" key="3">
    <source>
        <dbReference type="Proteomes" id="UP001218218"/>
    </source>
</evidence>
<proteinExistence type="predicted"/>
<comment type="caution">
    <text evidence="2">The sequence shown here is derived from an EMBL/GenBank/DDBJ whole genome shotgun (WGS) entry which is preliminary data.</text>
</comment>
<feature type="compositionally biased region" description="Pro residues" evidence="1">
    <location>
        <begin position="785"/>
        <end position="799"/>
    </location>
</feature>
<feature type="compositionally biased region" description="Low complexity" evidence="1">
    <location>
        <begin position="958"/>
        <end position="969"/>
    </location>
</feature>
<keyword evidence="3" id="KW-1185">Reference proteome</keyword>
<dbReference type="AlphaFoldDB" id="A0AAD6Z2M7"/>
<gene>
    <name evidence="2" type="ORF">DFH08DRAFT_825086</name>
</gene>